<feature type="transmembrane region" description="Helical" evidence="3">
    <location>
        <begin position="20"/>
        <end position="40"/>
    </location>
</feature>
<protein>
    <submittedName>
        <fullName evidence="5">OmpA family protein</fullName>
    </submittedName>
</protein>
<comment type="caution">
    <text evidence="5">The sequence shown here is derived from an EMBL/GenBank/DDBJ whole genome shotgun (WGS) entry which is preliminary data.</text>
</comment>
<keyword evidence="1 3" id="KW-0472">Membrane</keyword>
<feature type="coiled-coil region" evidence="2">
    <location>
        <begin position="49"/>
        <end position="125"/>
    </location>
</feature>
<evidence type="ECO:0000256" key="1">
    <source>
        <dbReference type="PROSITE-ProRule" id="PRU00473"/>
    </source>
</evidence>
<evidence type="ECO:0000313" key="6">
    <source>
        <dbReference type="Proteomes" id="UP000614200"/>
    </source>
</evidence>
<dbReference type="Pfam" id="PF00691">
    <property type="entry name" value="OmpA"/>
    <property type="match status" value="1"/>
</dbReference>
<organism evidence="5 6">
    <name type="scientific">Fusibacter ferrireducens</name>
    <dbReference type="NCBI Taxonomy" id="2785058"/>
    <lineage>
        <taxon>Bacteria</taxon>
        <taxon>Bacillati</taxon>
        <taxon>Bacillota</taxon>
        <taxon>Clostridia</taxon>
        <taxon>Eubacteriales</taxon>
        <taxon>Eubacteriales Family XII. Incertae Sedis</taxon>
        <taxon>Fusibacter</taxon>
    </lineage>
</organism>
<dbReference type="EMBL" id="JADKNH010000008">
    <property type="protein sequence ID" value="MBF4694115.1"/>
    <property type="molecule type" value="Genomic_DNA"/>
</dbReference>
<keyword evidence="6" id="KW-1185">Reference proteome</keyword>
<dbReference type="InterPro" id="IPR006665">
    <property type="entry name" value="OmpA-like"/>
</dbReference>
<dbReference type="PANTHER" id="PTHR30329:SF21">
    <property type="entry name" value="LIPOPROTEIN YIAD-RELATED"/>
    <property type="match status" value="1"/>
</dbReference>
<dbReference type="RefSeq" id="WP_194702359.1">
    <property type="nucleotide sequence ID" value="NZ_JADKNH010000008.1"/>
</dbReference>
<evidence type="ECO:0000256" key="3">
    <source>
        <dbReference type="SAM" id="Phobius"/>
    </source>
</evidence>
<proteinExistence type="predicted"/>
<feature type="domain" description="OmpA-like" evidence="4">
    <location>
        <begin position="162"/>
        <end position="292"/>
    </location>
</feature>
<dbReference type="SUPFAM" id="SSF103088">
    <property type="entry name" value="OmpA-like"/>
    <property type="match status" value="1"/>
</dbReference>
<evidence type="ECO:0000259" key="4">
    <source>
        <dbReference type="PROSITE" id="PS51123"/>
    </source>
</evidence>
<evidence type="ECO:0000313" key="5">
    <source>
        <dbReference type="EMBL" id="MBF4694115.1"/>
    </source>
</evidence>
<gene>
    <name evidence="5" type="ORF">ISU02_13420</name>
</gene>
<sequence length="318" mass="35787">MKARKRRIHQVDQENFWPSFTDMISTIAIILFFVMFLMYINNIVTGKNLEFMKKDLDDTQKQLEASKLEISQAQENLRLLKIELDSTMAEVQQGQIALKLSQEEIDAQKQIIASSNQELGNLRQKLQGIAVLRLDVLTAVKDSIETNIGKTNSAGEPLVTISDTGNIVINESLVFDTDSYVIKQGGKALLDQLAKSFEDVLKNPEIRASIDSINIQGHTDERGSGTYNRELGSKRATAVVNYLMTSNPNLENQFGKYFLASSFSEYRKVVAGTTEEAYAQNRRIEISVILKDSHIQDVINDYLQESLKAFENVQNPGQ</sequence>
<dbReference type="InterPro" id="IPR036737">
    <property type="entry name" value="OmpA-like_sf"/>
</dbReference>
<keyword evidence="3" id="KW-1133">Transmembrane helix</keyword>
<keyword evidence="3" id="KW-0812">Transmembrane</keyword>
<dbReference type="PROSITE" id="PS51123">
    <property type="entry name" value="OMPA_2"/>
    <property type="match status" value="1"/>
</dbReference>
<evidence type="ECO:0000256" key="2">
    <source>
        <dbReference type="SAM" id="Coils"/>
    </source>
</evidence>
<accession>A0ABR9ZUJ7</accession>
<name>A0ABR9ZUJ7_9FIRM</name>
<dbReference type="Gene3D" id="3.30.1330.60">
    <property type="entry name" value="OmpA-like domain"/>
    <property type="match status" value="1"/>
</dbReference>
<dbReference type="CDD" id="cd07185">
    <property type="entry name" value="OmpA_C-like"/>
    <property type="match status" value="1"/>
</dbReference>
<keyword evidence="2" id="KW-0175">Coiled coil</keyword>
<dbReference type="Proteomes" id="UP000614200">
    <property type="component" value="Unassembled WGS sequence"/>
</dbReference>
<dbReference type="PANTHER" id="PTHR30329">
    <property type="entry name" value="STATOR ELEMENT OF FLAGELLAR MOTOR COMPLEX"/>
    <property type="match status" value="1"/>
</dbReference>
<dbReference type="InterPro" id="IPR050330">
    <property type="entry name" value="Bact_OuterMem_StrucFunc"/>
</dbReference>
<reference evidence="5 6" key="1">
    <citation type="submission" date="2020-11" db="EMBL/GenBank/DDBJ databases">
        <title>Fusibacter basophilias sp. nov.</title>
        <authorList>
            <person name="Qiu D."/>
        </authorList>
    </citation>
    <scope>NUCLEOTIDE SEQUENCE [LARGE SCALE GENOMIC DNA]</scope>
    <source>
        <strain evidence="5 6">Q10-2</strain>
    </source>
</reference>